<dbReference type="Proteomes" id="UP001398556">
    <property type="component" value="Unassembled WGS sequence"/>
</dbReference>
<comment type="caution">
    <text evidence="2">The sequence shown here is derived from an EMBL/GenBank/DDBJ whole genome shotgun (WGS) entry which is preliminary data.</text>
</comment>
<reference evidence="2 3" key="1">
    <citation type="submission" date="2024-04" db="EMBL/GenBank/DDBJ databases">
        <title>Flavobacterium sp. DGU99 16S ribosomal RNA gene Genome sequencing and assembly.</title>
        <authorList>
            <person name="Park S."/>
        </authorList>
    </citation>
    <scope>NUCLEOTIDE SEQUENCE [LARGE SCALE GENOMIC DNA]</scope>
    <source>
        <strain evidence="2 3">DGU99</strain>
    </source>
</reference>
<keyword evidence="1" id="KW-0812">Transmembrane</keyword>
<evidence type="ECO:0000256" key="1">
    <source>
        <dbReference type="SAM" id="Phobius"/>
    </source>
</evidence>
<dbReference type="EMBL" id="JBBYHU010000027">
    <property type="protein sequence ID" value="MEL1241853.1"/>
    <property type="molecule type" value="Genomic_DNA"/>
</dbReference>
<name>A0ABU9HQ45_9FLAO</name>
<keyword evidence="3" id="KW-1185">Reference proteome</keyword>
<organism evidence="2 3">
    <name type="scientific">Flavobacterium flavipallidum</name>
    <dbReference type="NCBI Taxonomy" id="3139140"/>
    <lineage>
        <taxon>Bacteria</taxon>
        <taxon>Pseudomonadati</taxon>
        <taxon>Bacteroidota</taxon>
        <taxon>Flavobacteriia</taxon>
        <taxon>Flavobacteriales</taxon>
        <taxon>Flavobacteriaceae</taxon>
        <taxon>Flavobacterium</taxon>
    </lineage>
</organism>
<evidence type="ECO:0000313" key="2">
    <source>
        <dbReference type="EMBL" id="MEL1241853.1"/>
    </source>
</evidence>
<sequence>MGNKALNKSISTNYIVICILSFFMQLIFTFISFVTAIFAITNSGNKCATGAVGIILISIIISLFMILIIVFQLIRKKATT</sequence>
<keyword evidence="1" id="KW-1133">Transmembrane helix</keyword>
<gene>
    <name evidence="2" type="ORF">AAEO59_12400</name>
</gene>
<proteinExistence type="predicted"/>
<evidence type="ECO:0000313" key="3">
    <source>
        <dbReference type="Proteomes" id="UP001398556"/>
    </source>
</evidence>
<feature type="transmembrane region" description="Helical" evidence="1">
    <location>
        <begin position="52"/>
        <end position="74"/>
    </location>
</feature>
<accession>A0ABU9HQ45</accession>
<feature type="transmembrane region" description="Helical" evidence="1">
    <location>
        <begin position="12"/>
        <end position="40"/>
    </location>
</feature>
<keyword evidence="1" id="KW-0472">Membrane</keyword>
<protein>
    <submittedName>
        <fullName evidence="2">Uncharacterized protein</fullName>
    </submittedName>
</protein>